<dbReference type="SMART" id="SM00926">
    <property type="entry name" value="Molybdop_Fe4S4"/>
    <property type="match status" value="1"/>
</dbReference>
<protein>
    <submittedName>
        <fullName evidence="11">Anaerobic dehydrogenase, typically selenocysteine-containing</fullName>
    </submittedName>
</protein>
<dbReference type="SUPFAM" id="SSF50692">
    <property type="entry name" value="ADC-like"/>
    <property type="match status" value="1"/>
</dbReference>
<accession>I4A8G0</accession>
<keyword evidence="6" id="KW-0560">Oxidoreductase</keyword>
<dbReference type="Gene3D" id="3.40.50.740">
    <property type="match status" value="2"/>
</dbReference>
<dbReference type="Pfam" id="PF04879">
    <property type="entry name" value="Molybdop_Fe4S4"/>
    <property type="match status" value="1"/>
</dbReference>
<dbReference type="OrthoDB" id="9803192at2"/>
<dbReference type="GO" id="GO:0043546">
    <property type="term" value="F:molybdopterin cofactor binding"/>
    <property type="evidence" value="ECO:0007669"/>
    <property type="project" value="InterPro"/>
</dbReference>
<evidence type="ECO:0000256" key="1">
    <source>
        <dbReference type="ARBA" id="ARBA00010312"/>
    </source>
</evidence>
<dbReference type="Pfam" id="PF10518">
    <property type="entry name" value="TAT_signal"/>
    <property type="match status" value="1"/>
</dbReference>
<feature type="domain" description="4Fe-4S Mo/W bis-MGD-type" evidence="10">
    <location>
        <begin position="54"/>
        <end position="111"/>
    </location>
</feature>
<dbReference type="GO" id="GO:0016491">
    <property type="term" value="F:oxidoreductase activity"/>
    <property type="evidence" value="ECO:0007669"/>
    <property type="project" value="UniProtKB-KW"/>
</dbReference>
<evidence type="ECO:0000256" key="4">
    <source>
        <dbReference type="ARBA" id="ARBA00022723"/>
    </source>
</evidence>
<keyword evidence="2" id="KW-0004">4Fe-4S</keyword>
<gene>
    <name evidence="11" type="ordered locus">Desde_1852</name>
</gene>
<keyword evidence="8" id="KW-0411">Iron-sulfur</keyword>
<dbReference type="InterPro" id="IPR019546">
    <property type="entry name" value="TAT_signal_bac_arc"/>
</dbReference>
<dbReference type="PANTHER" id="PTHR43742">
    <property type="entry name" value="TRIMETHYLAMINE-N-OXIDE REDUCTASE"/>
    <property type="match status" value="1"/>
</dbReference>
<evidence type="ECO:0000313" key="12">
    <source>
        <dbReference type="Proteomes" id="UP000006053"/>
    </source>
</evidence>
<sequence length="901" mass="99846" precursor="true">MNTKSLANSLPKMSRRSFLKSSLAITGAAALGGGTAFAGTALAASGNPVPNGNAKWVKHYCGSCIWPNCGTEVKVVNGVAVEVRGNKEHPSNQGTLCPRGAAQLMNLYNPYRIKAPLKRTNPEKGLDVDPGWVEISWEEAMDTVTEKIRAAQAKDPRKLMMMYGFAGNLHETPFVKLFTAIFGTPNYSMSCGPLCEVHHAPAMFNATFVDRIDAGRCNYLITFGRNLGGSAMFASGPGRAMADAVDRGMKLVVFDPHATPDASKGEWVPIRPGTDNAVGMAMLHVILYELNTFDVDAVKNRCNGPYLIDKQGDYVRHPESNKPLIWDEADGKAKVFDDPTLTNPAILGEYTVNGVSAFPAFVAIRESVATATPEWAEEISSVPAADIRRITKNLVEAACIGSTINIDGFEFPYRPVAVTVGRGSANNMMGMNFYILADIINMVLGAIGVPGSLLHAAGPKFIFEDGMMRENPIAFYTTDREKKFSIPNNDYTMKQFYPLSRFPVLGATMGAILDPQKYYLDYELEVLFPHGANPFQNDADYETTAKAFQKVPFIFTVGYHLDETSMFCDIILPECSHMERYQNRPINETMTVGLDSIALDGLNYKEPVVDLVYNTRQYDDVIVELADRLGLTPKLNTIYNGFYKLSGEFSLDPGKKYTYPEMLDIRLKGFSGSASKGVEYFREHGFLMKNIPLKECYEYYFFKGKGRLPLYNWRDLSAGRALQRSLDKYGVKVPAWDNQEEAMREYTPVPKWFDNHLTNKSDEFDMTVANWKISPRSLGLGGQDDNVWLREVVETWEYDGLNIQINPVTAAAKGLKTGDKVIIESQHGGKVEGILQVTNLIHPEVVGFPAQGGRISQFMNPISRKGSNYNRLLTYKEGYVLSENGSVSVSSRVKISKAEVK</sequence>
<evidence type="ECO:0000256" key="7">
    <source>
        <dbReference type="ARBA" id="ARBA00023004"/>
    </source>
</evidence>
<keyword evidence="3" id="KW-0500">Molybdenum</keyword>
<keyword evidence="4" id="KW-0479">Metal-binding</keyword>
<evidence type="ECO:0000256" key="2">
    <source>
        <dbReference type="ARBA" id="ARBA00022485"/>
    </source>
</evidence>
<dbReference type="RefSeq" id="WP_014793733.1">
    <property type="nucleotide sequence ID" value="NC_018017.1"/>
</dbReference>
<organism evidence="11 12">
    <name type="scientific">Desulfitobacterium dehalogenans (strain ATCC 51507 / DSM 9161 / JW/IU-DC1)</name>
    <dbReference type="NCBI Taxonomy" id="756499"/>
    <lineage>
        <taxon>Bacteria</taxon>
        <taxon>Bacillati</taxon>
        <taxon>Bacillota</taxon>
        <taxon>Clostridia</taxon>
        <taxon>Eubacteriales</taxon>
        <taxon>Desulfitobacteriaceae</taxon>
        <taxon>Desulfitobacterium</taxon>
    </lineage>
</organism>
<keyword evidence="12" id="KW-1185">Reference proteome</keyword>
<evidence type="ECO:0000256" key="3">
    <source>
        <dbReference type="ARBA" id="ARBA00022505"/>
    </source>
</evidence>
<dbReference type="KEGG" id="ddh:Desde_1852"/>
<dbReference type="Proteomes" id="UP000006053">
    <property type="component" value="Chromosome"/>
</dbReference>
<dbReference type="STRING" id="756499.Desde_1852"/>
<dbReference type="PROSITE" id="PS51669">
    <property type="entry name" value="4FE4S_MOW_BIS_MGD"/>
    <property type="match status" value="1"/>
</dbReference>
<reference evidence="11 12" key="2">
    <citation type="journal article" date="2015" name="J. Bacteriol.">
        <title>Genomic, proteomic, and biochemical analysis of the organohalide respiratory pathway in Desulfitobacterium dehalogenans.</title>
        <authorList>
            <person name="Kruse T."/>
            <person name="van de Pas B.A."/>
            <person name="Atteia A."/>
            <person name="Krab K."/>
            <person name="Hagen W.R."/>
            <person name="Goodwin L."/>
            <person name="Chain P."/>
            <person name="Boeren S."/>
            <person name="Maphosa F."/>
            <person name="Schraa G."/>
            <person name="de Vos W.M."/>
            <person name="van der Oost J."/>
            <person name="Smidt H."/>
            <person name="Stams A.J."/>
        </authorList>
    </citation>
    <scope>NUCLEOTIDE SEQUENCE [LARGE SCALE GENOMIC DNA]</scope>
    <source>
        <strain evidence="12">ATCC 51507 / DSM 9161 / JW/IU-DC1</strain>
    </source>
</reference>
<evidence type="ECO:0000256" key="5">
    <source>
        <dbReference type="ARBA" id="ARBA00022729"/>
    </source>
</evidence>
<evidence type="ECO:0000256" key="8">
    <source>
        <dbReference type="ARBA" id="ARBA00023014"/>
    </source>
</evidence>
<keyword evidence="5 9" id="KW-0732">Signal</keyword>
<reference evidence="12" key="1">
    <citation type="submission" date="2012-06" db="EMBL/GenBank/DDBJ databases">
        <title>Complete sequence of Desulfitobacterium dehalogenans ATCC 51507.</title>
        <authorList>
            <person name="Lucas S."/>
            <person name="Han J."/>
            <person name="Lapidus A."/>
            <person name="Cheng J.-F."/>
            <person name="Goodwin L."/>
            <person name="Pitluck S."/>
            <person name="Peters L."/>
            <person name="Ovchinnikova G."/>
            <person name="Teshima H."/>
            <person name="Detter J.C."/>
            <person name="Han C."/>
            <person name="Tapia R."/>
            <person name="Land M."/>
            <person name="Hauser L."/>
            <person name="Kyrpides N."/>
            <person name="Ivanova N."/>
            <person name="Pagani I."/>
            <person name="Kruse T."/>
            <person name="de Vos W.M."/>
            <person name="Smidt H."/>
            <person name="Woyke T."/>
        </authorList>
    </citation>
    <scope>NUCLEOTIDE SEQUENCE [LARGE SCALE GENOMIC DNA]</scope>
    <source>
        <strain evidence="12">ATCC 51507 / DSM 9161 / JW/IU-DC1</strain>
    </source>
</reference>
<feature type="chain" id="PRO_5003685616" evidence="9">
    <location>
        <begin position="39"/>
        <end position="901"/>
    </location>
</feature>
<dbReference type="InterPro" id="IPR006657">
    <property type="entry name" value="MoPterin_dinucl-bd_dom"/>
</dbReference>
<evidence type="ECO:0000313" key="11">
    <source>
        <dbReference type="EMBL" id="AFM00245.1"/>
    </source>
</evidence>
<dbReference type="InterPro" id="IPR009010">
    <property type="entry name" value="Asp_de-COase-like_dom_sf"/>
</dbReference>
<evidence type="ECO:0000256" key="6">
    <source>
        <dbReference type="ARBA" id="ARBA00023002"/>
    </source>
</evidence>
<dbReference type="SUPFAM" id="SSF53706">
    <property type="entry name" value="Formate dehydrogenase/DMSO reductase, domains 1-3"/>
    <property type="match status" value="1"/>
</dbReference>
<dbReference type="GO" id="GO:0051539">
    <property type="term" value="F:4 iron, 4 sulfur cluster binding"/>
    <property type="evidence" value="ECO:0007669"/>
    <property type="project" value="UniProtKB-KW"/>
</dbReference>
<dbReference type="InterPro" id="IPR006311">
    <property type="entry name" value="TAT_signal"/>
</dbReference>
<comment type="similarity">
    <text evidence="1">Belongs to the prokaryotic molybdopterin-containing oxidoreductase family.</text>
</comment>
<dbReference type="AlphaFoldDB" id="I4A8G0"/>
<dbReference type="Pfam" id="PF00384">
    <property type="entry name" value="Molybdopterin"/>
    <property type="match status" value="1"/>
</dbReference>
<dbReference type="eggNOG" id="COG0243">
    <property type="taxonomic scope" value="Bacteria"/>
</dbReference>
<dbReference type="InterPro" id="IPR006963">
    <property type="entry name" value="Mopterin_OxRdtase_4Fe-4S_dom"/>
</dbReference>
<dbReference type="Pfam" id="PF01568">
    <property type="entry name" value="Molydop_binding"/>
    <property type="match status" value="1"/>
</dbReference>
<evidence type="ECO:0000259" key="10">
    <source>
        <dbReference type="PROSITE" id="PS51669"/>
    </source>
</evidence>
<keyword evidence="7" id="KW-0408">Iron</keyword>
<dbReference type="Gene3D" id="2.40.40.20">
    <property type="match status" value="1"/>
</dbReference>
<dbReference type="InterPro" id="IPR050612">
    <property type="entry name" value="Prok_Mopterin_Oxidored"/>
</dbReference>
<dbReference type="PROSITE" id="PS51318">
    <property type="entry name" value="TAT"/>
    <property type="match status" value="1"/>
</dbReference>
<dbReference type="Gene3D" id="2.20.25.90">
    <property type="entry name" value="ADC-like domains"/>
    <property type="match status" value="1"/>
</dbReference>
<evidence type="ECO:0000256" key="9">
    <source>
        <dbReference type="SAM" id="SignalP"/>
    </source>
</evidence>
<dbReference type="PANTHER" id="PTHR43742:SF9">
    <property type="entry name" value="TETRATHIONATE REDUCTASE SUBUNIT A"/>
    <property type="match status" value="1"/>
</dbReference>
<name>I4A8G0_DESDJ</name>
<dbReference type="GO" id="GO:0046872">
    <property type="term" value="F:metal ion binding"/>
    <property type="evidence" value="ECO:0007669"/>
    <property type="project" value="UniProtKB-KW"/>
</dbReference>
<dbReference type="EMBL" id="CP003348">
    <property type="protein sequence ID" value="AFM00245.1"/>
    <property type="molecule type" value="Genomic_DNA"/>
</dbReference>
<dbReference type="HOGENOM" id="CLU_000422_13_3_9"/>
<feature type="signal peptide" evidence="9">
    <location>
        <begin position="1"/>
        <end position="38"/>
    </location>
</feature>
<proteinExistence type="inferred from homology"/>
<dbReference type="Gene3D" id="3.40.228.10">
    <property type="entry name" value="Dimethylsulfoxide Reductase, domain 2"/>
    <property type="match status" value="1"/>
</dbReference>
<dbReference type="InterPro" id="IPR006656">
    <property type="entry name" value="Mopterin_OxRdtase"/>
</dbReference>